<accession>A0A2T9YDI2</accession>
<dbReference type="GO" id="GO:0042645">
    <property type="term" value="C:mitochondrial nucleoid"/>
    <property type="evidence" value="ECO:0007669"/>
    <property type="project" value="TreeGrafter"/>
</dbReference>
<gene>
    <name evidence="3" type="ORF">BB561_004907</name>
</gene>
<dbReference type="PROSITE" id="PS50935">
    <property type="entry name" value="SSB"/>
    <property type="match status" value="1"/>
</dbReference>
<dbReference type="Pfam" id="PF00436">
    <property type="entry name" value="SSB"/>
    <property type="match status" value="1"/>
</dbReference>
<dbReference type="PANTHER" id="PTHR10302">
    <property type="entry name" value="SINGLE-STRANDED DNA-BINDING PROTEIN"/>
    <property type="match status" value="1"/>
</dbReference>
<keyword evidence="4" id="KW-1185">Reference proteome</keyword>
<protein>
    <recommendedName>
        <fullName evidence="2">Single-stranded DNA-binding protein</fullName>
    </recommendedName>
</protein>
<keyword evidence="2" id="KW-0496">Mitochondrion</keyword>
<evidence type="ECO:0000313" key="4">
    <source>
        <dbReference type="Proteomes" id="UP000245383"/>
    </source>
</evidence>
<dbReference type="PIRSF" id="PIRSF002070">
    <property type="entry name" value="SSB"/>
    <property type="match status" value="1"/>
</dbReference>
<dbReference type="CDD" id="cd04496">
    <property type="entry name" value="SSB_OBF"/>
    <property type="match status" value="1"/>
</dbReference>
<comment type="subcellular location">
    <subcellularLocation>
        <location evidence="2">Mitochondrion</location>
    </subcellularLocation>
</comment>
<dbReference type="InterPro" id="IPR000424">
    <property type="entry name" value="Primosome_PriB/ssb"/>
</dbReference>
<dbReference type="GO" id="GO:0006264">
    <property type="term" value="P:mitochondrial DNA replication"/>
    <property type="evidence" value="ECO:0007669"/>
    <property type="project" value="TreeGrafter"/>
</dbReference>
<dbReference type="STRING" id="133385.A0A2T9YDI2"/>
<dbReference type="InterPro" id="IPR012340">
    <property type="entry name" value="NA-bd_OB-fold"/>
</dbReference>
<dbReference type="NCBIfam" id="TIGR00621">
    <property type="entry name" value="ssb"/>
    <property type="match status" value="1"/>
</dbReference>
<dbReference type="InterPro" id="IPR011344">
    <property type="entry name" value="ssDNA-bd"/>
</dbReference>
<sequence>MFAALRSLKTAAPRFAQARSISYVNKVIIQGSVGQDPEIKQISEDRKIAKLSVATSYVYKDAEGNLVKKTDWHRITAFGKIAELVERNVKKGNVVFIEGKINYGTYTNEAGAEIYTTDIIADKIQASYSTSQAIEMRQNQSQENHEEQE</sequence>
<evidence type="ECO:0000313" key="3">
    <source>
        <dbReference type="EMBL" id="PVU90354.1"/>
    </source>
</evidence>
<proteinExistence type="inferred from homology"/>
<evidence type="ECO:0000256" key="2">
    <source>
        <dbReference type="PIRNR" id="PIRNR002070"/>
    </source>
</evidence>
<dbReference type="AlphaFoldDB" id="A0A2T9YDI2"/>
<dbReference type="EMBL" id="MBFR01000261">
    <property type="protein sequence ID" value="PVU90354.1"/>
    <property type="molecule type" value="Genomic_DNA"/>
</dbReference>
<name>A0A2T9YDI2_9FUNG</name>
<dbReference type="GO" id="GO:0003697">
    <property type="term" value="F:single-stranded DNA binding"/>
    <property type="evidence" value="ECO:0007669"/>
    <property type="project" value="InterPro"/>
</dbReference>
<reference evidence="3 4" key="1">
    <citation type="journal article" date="2018" name="MBio">
        <title>Comparative Genomics Reveals the Core Gene Toolbox for the Fungus-Insect Symbiosis.</title>
        <authorList>
            <person name="Wang Y."/>
            <person name="Stata M."/>
            <person name="Wang W."/>
            <person name="Stajich J.E."/>
            <person name="White M.M."/>
            <person name="Moncalvo J.M."/>
        </authorList>
    </citation>
    <scope>NUCLEOTIDE SEQUENCE [LARGE SCALE GENOMIC DNA]</scope>
    <source>
        <strain evidence="3 4">SWE-8-4</strain>
    </source>
</reference>
<dbReference type="OrthoDB" id="1078367at2759"/>
<dbReference type="PANTHER" id="PTHR10302:SF0">
    <property type="entry name" value="SINGLE-STRANDED DNA-BINDING PROTEIN, MITOCHONDRIAL"/>
    <property type="match status" value="1"/>
</dbReference>
<dbReference type="SUPFAM" id="SSF50249">
    <property type="entry name" value="Nucleic acid-binding proteins"/>
    <property type="match status" value="1"/>
</dbReference>
<dbReference type="Proteomes" id="UP000245383">
    <property type="component" value="Unassembled WGS sequence"/>
</dbReference>
<organism evidence="3 4">
    <name type="scientific">Smittium simulii</name>
    <dbReference type="NCBI Taxonomy" id="133385"/>
    <lineage>
        <taxon>Eukaryota</taxon>
        <taxon>Fungi</taxon>
        <taxon>Fungi incertae sedis</taxon>
        <taxon>Zoopagomycota</taxon>
        <taxon>Kickxellomycotina</taxon>
        <taxon>Harpellomycetes</taxon>
        <taxon>Harpellales</taxon>
        <taxon>Legeriomycetaceae</taxon>
        <taxon>Smittium</taxon>
    </lineage>
</organism>
<dbReference type="Gene3D" id="2.40.50.140">
    <property type="entry name" value="Nucleic acid-binding proteins"/>
    <property type="match status" value="1"/>
</dbReference>
<keyword evidence="1 2" id="KW-0238">DNA-binding</keyword>
<comment type="caution">
    <text evidence="3">The sequence shown here is derived from an EMBL/GenBank/DDBJ whole genome shotgun (WGS) entry which is preliminary data.</text>
</comment>
<dbReference type="HAMAP" id="MF_00984">
    <property type="entry name" value="SSB"/>
    <property type="match status" value="1"/>
</dbReference>
<evidence type="ECO:0000256" key="1">
    <source>
        <dbReference type="ARBA" id="ARBA00023125"/>
    </source>
</evidence>